<keyword evidence="4" id="KW-1185">Reference proteome</keyword>
<feature type="domain" description="BON" evidence="2">
    <location>
        <begin position="148"/>
        <end position="218"/>
    </location>
</feature>
<reference evidence="3 4" key="1">
    <citation type="submission" date="2020-08" db="EMBL/GenBank/DDBJ databases">
        <title>Genomic Encyclopedia of Type Strains, Phase IV (KMG-V): Genome sequencing to study the core and pangenomes of soil and plant-associated prokaryotes.</title>
        <authorList>
            <person name="Whitman W."/>
        </authorList>
    </citation>
    <scope>NUCLEOTIDE SEQUENCE [LARGE SCALE GENOMIC DNA]</scope>
    <source>
        <strain evidence="3 4">SEMIA 4074</strain>
    </source>
</reference>
<evidence type="ECO:0000313" key="3">
    <source>
        <dbReference type="EMBL" id="MBB4193200.1"/>
    </source>
</evidence>
<evidence type="ECO:0000259" key="2">
    <source>
        <dbReference type="PROSITE" id="PS50914"/>
    </source>
</evidence>
<dbReference type="InterPro" id="IPR007055">
    <property type="entry name" value="BON_dom"/>
</dbReference>
<sequence>MNDIQLRQNILDEMEFEPSIDAADIGVAVESGIVTLTGHARTYAEKDAAERVVSRVKGVRGIAADIEVRIFGPKETDDDDIARRAVKMLDWNVSVPKDSVQVRVLKGWITLRGEVEWQYQKNAAYDAVRHLAGVVGVSNLVELKPHITAVDVKKRIEDAFQRDAALEADAIRIDVQGRKVILSGKVKTWSERQAAERAAWSAPGISNSRRPTDGRVIEYRDWLDVTALPTLSSKGAAERPSHRAQFP</sequence>
<gene>
    <name evidence="3" type="ORF">GGD53_003364</name>
</gene>
<feature type="domain" description="BON" evidence="2">
    <location>
        <begin position="2"/>
        <end position="70"/>
    </location>
</feature>
<comment type="caution">
    <text evidence="3">The sequence shown here is derived from an EMBL/GenBank/DDBJ whole genome shotgun (WGS) entry which is preliminary data.</text>
</comment>
<name>A0A7W6Q8E4_9HYPH</name>
<proteinExistence type="predicted"/>
<evidence type="ECO:0000313" key="4">
    <source>
        <dbReference type="Proteomes" id="UP000524492"/>
    </source>
</evidence>
<dbReference type="SMART" id="SM00749">
    <property type="entry name" value="BON"/>
    <property type="match status" value="3"/>
</dbReference>
<dbReference type="Gene3D" id="3.30.1340.30">
    <property type="match status" value="3"/>
</dbReference>
<dbReference type="EMBL" id="JACIFV010000011">
    <property type="protein sequence ID" value="MBB4193200.1"/>
    <property type="molecule type" value="Genomic_DNA"/>
</dbReference>
<protein>
    <submittedName>
        <fullName evidence="3">Osmotically-inducible protein OsmY</fullName>
    </submittedName>
</protein>
<dbReference type="InterPro" id="IPR051686">
    <property type="entry name" value="Lipoprotein_DolP"/>
</dbReference>
<dbReference type="InterPro" id="IPR014004">
    <property type="entry name" value="Transpt-assoc_nodulatn_dom_bac"/>
</dbReference>
<organism evidence="3 4">
    <name type="scientific">Rhizobium aethiopicum</name>
    <dbReference type="NCBI Taxonomy" id="1138170"/>
    <lineage>
        <taxon>Bacteria</taxon>
        <taxon>Pseudomonadati</taxon>
        <taxon>Pseudomonadota</taxon>
        <taxon>Alphaproteobacteria</taxon>
        <taxon>Hyphomicrobiales</taxon>
        <taxon>Rhizobiaceae</taxon>
        <taxon>Rhizobium/Agrobacterium group</taxon>
        <taxon>Rhizobium</taxon>
    </lineage>
</organism>
<dbReference type="Proteomes" id="UP000524492">
    <property type="component" value="Unassembled WGS sequence"/>
</dbReference>
<dbReference type="PROSITE" id="PS50914">
    <property type="entry name" value="BON"/>
    <property type="match status" value="3"/>
</dbReference>
<feature type="domain" description="BON" evidence="2">
    <location>
        <begin position="77"/>
        <end position="145"/>
    </location>
</feature>
<dbReference type="PANTHER" id="PTHR34606:SF4">
    <property type="entry name" value="OUTER MEMBRANE LIPOPROTEIN DOLP"/>
    <property type="match status" value="1"/>
</dbReference>
<dbReference type="AlphaFoldDB" id="A0A7W6Q8E4"/>
<evidence type="ECO:0000256" key="1">
    <source>
        <dbReference type="ARBA" id="ARBA00022729"/>
    </source>
</evidence>
<dbReference type="PANTHER" id="PTHR34606">
    <property type="entry name" value="BON DOMAIN-CONTAINING PROTEIN"/>
    <property type="match status" value="1"/>
</dbReference>
<dbReference type="Pfam" id="PF04972">
    <property type="entry name" value="BON"/>
    <property type="match status" value="3"/>
</dbReference>
<keyword evidence="1" id="KW-0732">Signal</keyword>
<accession>A0A7W6Q8E4</accession>